<dbReference type="EMBL" id="UPPP01000055">
    <property type="protein sequence ID" value="VBB05375.1"/>
    <property type="molecule type" value="Genomic_DNA"/>
</dbReference>
<dbReference type="Proteomes" id="UP000277811">
    <property type="component" value="Unassembled WGS sequence"/>
</dbReference>
<evidence type="ECO:0000259" key="4">
    <source>
        <dbReference type="PROSITE" id="PS51077"/>
    </source>
</evidence>
<evidence type="ECO:0000313" key="6">
    <source>
        <dbReference type="EMBL" id="VBB05375.1"/>
    </source>
</evidence>
<evidence type="ECO:0000256" key="1">
    <source>
        <dbReference type="ARBA" id="ARBA00023015"/>
    </source>
</evidence>
<dbReference type="PANTHER" id="PTHR30136">
    <property type="entry name" value="HELIX-TURN-HELIX TRANSCRIPTIONAL REGULATOR, ICLR FAMILY"/>
    <property type="match status" value="1"/>
</dbReference>
<dbReference type="InterPro" id="IPR036390">
    <property type="entry name" value="WH_DNA-bd_sf"/>
</dbReference>
<evidence type="ECO:0000256" key="2">
    <source>
        <dbReference type="ARBA" id="ARBA00023125"/>
    </source>
</evidence>
<dbReference type="Pfam" id="PF01614">
    <property type="entry name" value="IclR_C"/>
    <property type="match status" value="1"/>
</dbReference>
<dbReference type="GO" id="GO:0045892">
    <property type="term" value="P:negative regulation of DNA-templated transcription"/>
    <property type="evidence" value="ECO:0007669"/>
    <property type="project" value="TreeGrafter"/>
</dbReference>
<dbReference type="GO" id="GO:0003677">
    <property type="term" value="F:DNA binding"/>
    <property type="evidence" value="ECO:0007669"/>
    <property type="project" value="UniProtKB-KW"/>
</dbReference>
<dbReference type="PANTHER" id="PTHR30136:SF35">
    <property type="entry name" value="HTH-TYPE TRANSCRIPTIONAL REGULATOR RV1719"/>
    <property type="match status" value="1"/>
</dbReference>
<dbReference type="SUPFAM" id="SSF55781">
    <property type="entry name" value="GAF domain-like"/>
    <property type="match status" value="1"/>
</dbReference>
<feature type="domain" description="IclR-ED" evidence="5">
    <location>
        <begin position="72"/>
        <end position="253"/>
    </location>
</feature>
<evidence type="ECO:0000313" key="7">
    <source>
        <dbReference type="Proteomes" id="UP000277811"/>
    </source>
</evidence>
<dbReference type="AlphaFoldDB" id="A0A498R2K0"/>
<keyword evidence="3" id="KW-0804">Transcription</keyword>
<dbReference type="Gene3D" id="1.10.10.10">
    <property type="entry name" value="Winged helix-like DNA-binding domain superfamily/Winged helix DNA-binding domain"/>
    <property type="match status" value="1"/>
</dbReference>
<accession>A0A498R2K0</accession>
<feature type="domain" description="HTH iclR-type" evidence="4">
    <location>
        <begin position="11"/>
        <end position="71"/>
    </location>
</feature>
<reference evidence="6 7" key="1">
    <citation type="submission" date="2018-06" db="EMBL/GenBank/DDBJ databases">
        <authorList>
            <person name="Strepis N."/>
        </authorList>
    </citation>
    <scope>NUCLEOTIDE SEQUENCE [LARGE SCALE GENOMIC DNA]</scope>
    <source>
        <strain evidence="6">LUCI</strain>
    </source>
</reference>
<dbReference type="InterPro" id="IPR050707">
    <property type="entry name" value="HTH_MetabolicPath_Reg"/>
</dbReference>
<sequence length="257" mass="28941">MSIDGRKDFLNNSITKGILILNCFSYEKPRLRLKEISAITGISQPTAYRLLNTLKEFNLIEQHEGIYSLGRGFLKYEGIVLNSMEIRRICLPFLEELSNNLRVNANLAVLDDREVVYVARAETPYCTYGYFHIGMRRPIYCTALGKVLTCKSPAVVHEVFKQGVTRYTLNTITDEAAFLKEIENVHLQGYAVDFEEWSNGINCIAAPAYDATGEIIAGISISGPTSTYSVEKIKEYVPLLIEYSNRISARMGSRGGW</sequence>
<dbReference type="SMART" id="SM00346">
    <property type="entry name" value="HTH_ICLR"/>
    <property type="match status" value="1"/>
</dbReference>
<dbReference type="PROSITE" id="PS51078">
    <property type="entry name" value="ICLR_ED"/>
    <property type="match status" value="1"/>
</dbReference>
<gene>
    <name evidence="6" type="ORF">LUCI_0584</name>
</gene>
<dbReference type="InterPro" id="IPR005471">
    <property type="entry name" value="Tscrpt_reg_IclR_N"/>
</dbReference>
<dbReference type="InterPro" id="IPR014757">
    <property type="entry name" value="Tscrpt_reg_IclR_C"/>
</dbReference>
<dbReference type="OrthoDB" id="9791752at2"/>
<keyword evidence="7" id="KW-1185">Reference proteome</keyword>
<dbReference type="PROSITE" id="PS51077">
    <property type="entry name" value="HTH_ICLR"/>
    <property type="match status" value="1"/>
</dbReference>
<dbReference type="GO" id="GO:0003700">
    <property type="term" value="F:DNA-binding transcription factor activity"/>
    <property type="evidence" value="ECO:0007669"/>
    <property type="project" value="TreeGrafter"/>
</dbReference>
<evidence type="ECO:0000259" key="5">
    <source>
        <dbReference type="PROSITE" id="PS51078"/>
    </source>
</evidence>
<dbReference type="Pfam" id="PF09339">
    <property type="entry name" value="HTH_IclR"/>
    <property type="match status" value="1"/>
</dbReference>
<dbReference type="SUPFAM" id="SSF46785">
    <property type="entry name" value="Winged helix' DNA-binding domain"/>
    <property type="match status" value="1"/>
</dbReference>
<name>A0A498R2K0_9FIRM</name>
<evidence type="ECO:0000256" key="3">
    <source>
        <dbReference type="ARBA" id="ARBA00023163"/>
    </source>
</evidence>
<keyword evidence="1" id="KW-0805">Transcription regulation</keyword>
<proteinExistence type="predicted"/>
<dbReference type="InterPro" id="IPR029016">
    <property type="entry name" value="GAF-like_dom_sf"/>
</dbReference>
<dbReference type="InterPro" id="IPR036388">
    <property type="entry name" value="WH-like_DNA-bd_sf"/>
</dbReference>
<protein>
    <submittedName>
        <fullName evidence="6">Transcription regulator iclr n-terminal</fullName>
    </submittedName>
</protein>
<dbReference type="Gene3D" id="3.30.450.40">
    <property type="match status" value="1"/>
</dbReference>
<keyword evidence="2" id="KW-0238">DNA-binding</keyword>
<organism evidence="6 7">
    <name type="scientific">Lucifera butyrica</name>
    <dbReference type="NCBI Taxonomy" id="1351585"/>
    <lineage>
        <taxon>Bacteria</taxon>
        <taxon>Bacillati</taxon>
        <taxon>Bacillota</taxon>
        <taxon>Negativicutes</taxon>
        <taxon>Veillonellales</taxon>
        <taxon>Veillonellaceae</taxon>
        <taxon>Lucifera</taxon>
    </lineage>
</organism>